<dbReference type="InterPro" id="IPR001128">
    <property type="entry name" value="Cyt_P450"/>
</dbReference>
<evidence type="ECO:0008006" key="4">
    <source>
        <dbReference type="Google" id="ProtNLM"/>
    </source>
</evidence>
<evidence type="ECO:0000313" key="2">
    <source>
        <dbReference type="EMBL" id="KAK0639393.1"/>
    </source>
</evidence>
<feature type="signal peptide" evidence="1">
    <location>
        <begin position="1"/>
        <end position="21"/>
    </location>
</feature>
<accession>A0AA39XSF1</accession>
<dbReference type="Pfam" id="PF00067">
    <property type="entry name" value="p450"/>
    <property type="match status" value="1"/>
</dbReference>
<organism evidence="2 3">
    <name type="scientific">Cercophora newfieldiana</name>
    <dbReference type="NCBI Taxonomy" id="92897"/>
    <lineage>
        <taxon>Eukaryota</taxon>
        <taxon>Fungi</taxon>
        <taxon>Dikarya</taxon>
        <taxon>Ascomycota</taxon>
        <taxon>Pezizomycotina</taxon>
        <taxon>Sordariomycetes</taxon>
        <taxon>Sordariomycetidae</taxon>
        <taxon>Sordariales</taxon>
        <taxon>Lasiosphaeriaceae</taxon>
        <taxon>Cercophora</taxon>
    </lineage>
</organism>
<dbReference type="GO" id="GO:0020037">
    <property type="term" value="F:heme binding"/>
    <property type="evidence" value="ECO:0007669"/>
    <property type="project" value="InterPro"/>
</dbReference>
<sequence>MLTSTAIVSSLAILLVYLVQAWKNPDNRETSEKEESNIGKEIDEARNTIDFSYANSPSLEERLALRAQPNQRLVSAFGVTNSLTTNSPEVHRKFLKLASTIITARVPNHDGSDTRWLNLYTAASNLLQDELNTATATIPLASLIQRLCLTLVLHDNFHTPLSSLPRSTILLIASEINTQWLLSKCSPSTPPSSVLHAALVSLSLPLSPADTLSLIMPQYETLWRVVLLTFLTAYHLQHSPSMASRTASVPSCLGTKSPDETLALHIADEALRLYPSNKSIYRATADFSGVMSADIQRCHRDERIWGSNALEFKPERFEWLTEWQRRAYFPYSLGRHRCPAYGGFGNRMITLLVVVLGREMGRDKGRVRFGDEGLDQDGKKRKRVLSTGREDMGGWVFELGHLGW</sequence>
<name>A0AA39XSF1_9PEZI</name>
<dbReference type="GO" id="GO:0004497">
    <property type="term" value="F:monooxygenase activity"/>
    <property type="evidence" value="ECO:0007669"/>
    <property type="project" value="InterPro"/>
</dbReference>
<dbReference type="SUPFAM" id="SSF48264">
    <property type="entry name" value="Cytochrome P450"/>
    <property type="match status" value="2"/>
</dbReference>
<dbReference type="InterPro" id="IPR036396">
    <property type="entry name" value="Cyt_P450_sf"/>
</dbReference>
<comment type="caution">
    <text evidence="2">The sequence shown here is derived from an EMBL/GenBank/DDBJ whole genome shotgun (WGS) entry which is preliminary data.</text>
</comment>
<reference evidence="2" key="1">
    <citation type="submission" date="2023-06" db="EMBL/GenBank/DDBJ databases">
        <title>Genome-scale phylogeny and comparative genomics of the fungal order Sordariales.</title>
        <authorList>
            <consortium name="Lawrence Berkeley National Laboratory"/>
            <person name="Hensen N."/>
            <person name="Bonometti L."/>
            <person name="Westerberg I."/>
            <person name="Brannstrom I.O."/>
            <person name="Guillou S."/>
            <person name="Cros-Aarteil S."/>
            <person name="Calhoun S."/>
            <person name="Haridas S."/>
            <person name="Kuo A."/>
            <person name="Mondo S."/>
            <person name="Pangilinan J."/>
            <person name="Riley R."/>
            <person name="Labutti K."/>
            <person name="Andreopoulos B."/>
            <person name="Lipzen A."/>
            <person name="Chen C."/>
            <person name="Yanf M."/>
            <person name="Daum C."/>
            <person name="Ng V."/>
            <person name="Clum A."/>
            <person name="Steindorff A."/>
            <person name="Ohm R."/>
            <person name="Martin F."/>
            <person name="Silar P."/>
            <person name="Natvig D."/>
            <person name="Lalanne C."/>
            <person name="Gautier V."/>
            <person name="Ament-Velasquez S.L."/>
            <person name="Kruys A."/>
            <person name="Hutchinson M.I."/>
            <person name="Powell A.J."/>
            <person name="Barry K."/>
            <person name="Miller A.N."/>
            <person name="Grigoriev I.V."/>
            <person name="Debuchy R."/>
            <person name="Gladieux P."/>
            <person name="Thoren M.H."/>
            <person name="Johannesson H."/>
        </authorList>
    </citation>
    <scope>NUCLEOTIDE SEQUENCE</scope>
    <source>
        <strain evidence="2">SMH2532-1</strain>
    </source>
</reference>
<keyword evidence="3" id="KW-1185">Reference proteome</keyword>
<feature type="chain" id="PRO_5041252779" description="Cytochrome P450" evidence="1">
    <location>
        <begin position="22"/>
        <end position="404"/>
    </location>
</feature>
<dbReference type="AlphaFoldDB" id="A0AA39XSF1"/>
<keyword evidence="1" id="KW-0732">Signal</keyword>
<dbReference type="GO" id="GO:0005506">
    <property type="term" value="F:iron ion binding"/>
    <property type="evidence" value="ECO:0007669"/>
    <property type="project" value="InterPro"/>
</dbReference>
<proteinExistence type="predicted"/>
<protein>
    <recommendedName>
        <fullName evidence="4">Cytochrome P450</fullName>
    </recommendedName>
</protein>
<gene>
    <name evidence="2" type="ORF">B0T16DRAFT_463075</name>
</gene>
<evidence type="ECO:0000313" key="3">
    <source>
        <dbReference type="Proteomes" id="UP001174936"/>
    </source>
</evidence>
<evidence type="ECO:0000256" key="1">
    <source>
        <dbReference type="SAM" id="SignalP"/>
    </source>
</evidence>
<dbReference type="GO" id="GO:0016705">
    <property type="term" value="F:oxidoreductase activity, acting on paired donors, with incorporation or reduction of molecular oxygen"/>
    <property type="evidence" value="ECO:0007669"/>
    <property type="project" value="InterPro"/>
</dbReference>
<dbReference type="Gene3D" id="1.10.630.10">
    <property type="entry name" value="Cytochrome P450"/>
    <property type="match status" value="1"/>
</dbReference>
<dbReference type="Proteomes" id="UP001174936">
    <property type="component" value="Unassembled WGS sequence"/>
</dbReference>
<dbReference type="EMBL" id="JAULSV010000007">
    <property type="protein sequence ID" value="KAK0639393.1"/>
    <property type="molecule type" value="Genomic_DNA"/>
</dbReference>